<gene>
    <name evidence="1" type="ordered locus">Rsph17025_1728</name>
</gene>
<dbReference type="EMBL" id="CP000661">
    <property type="protein sequence ID" value="ABP70621.1"/>
    <property type="molecule type" value="Genomic_DNA"/>
</dbReference>
<dbReference type="BioCyc" id="RSPH349102:G1G8M-1780-MONOMER"/>
<dbReference type="InterPro" id="IPR011101">
    <property type="entry name" value="DUF5131"/>
</dbReference>
<dbReference type="KEGG" id="rsq:Rsph17025_1728"/>
<dbReference type="Pfam" id="PF07505">
    <property type="entry name" value="DUF5131"/>
    <property type="match status" value="1"/>
</dbReference>
<organism evidence="1">
    <name type="scientific">Cereibacter sphaeroides (strain ATCC 17025 / ATH 2.4.3)</name>
    <name type="common">Rhodobacter sphaeroides</name>
    <dbReference type="NCBI Taxonomy" id="349102"/>
    <lineage>
        <taxon>Bacteria</taxon>
        <taxon>Pseudomonadati</taxon>
        <taxon>Pseudomonadota</taxon>
        <taxon>Alphaproteobacteria</taxon>
        <taxon>Rhodobacterales</taxon>
        <taxon>Paracoccaceae</taxon>
        <taxon>Cereibacter</taxon>
    </lineage>
</organism>
<dbReference type="eggNOG" id="COG4422">
    <property type="taxonomic scope" value="Bacteria"/>
</dbReference>
<proteinExistence type="predicted"/>
<reference evidence="1" key="1">
    <citation type="submission" date="2007-04" db="EMBL/GenBank/DDBJ databases">
        <title>Complete sequence of chromosome of Rhodobacter sphaeroides ATCC 17025.</title>
        <authorList>
            <consortium name="US DOE Joint Genome Institute"/>
            <person name="Copeland A."/>
            <person name="Lucas S."/>
            <person name="Lapidus A."/>
            <person name="Barry K."/>
            <person name="Detter J.C."/>
            <person name="Glavina del Rio T."/>
            <person name="Hammon N."/>
            <person name="Israni S."/>
            <person name="Dalin E."/>
            <person name="Tice H."/>
            <person name="Pitluck S."/>
            <person name="Chertkov O."/>
            <person name="Brettin T."/>
            <person name="Bruce D."/>
            <person name="Han C."/>
            <person name="Schmutz J."/>
            <person name="Larimer F."/>
            <person name="Land M."/>
            <person name="Hauser L."/>
            <person name="Kyrpides N."/>
            <person name="Kim E."/>
            <person name="Richardson P."/>
            <person name="Mackenzie C."/>
            <person name="Choudhary M."/>
            <person name="Donohue T.J."/>
            <person name="Kaplan S."/>
        </authorList>
    </citation>
    <scope>NUCLEOTIDE SEQUENCE [LARGE SCALE GENOMIC DNA]</scope>
    <source>
        <strain evidence="1">ATCC 17025</strain>
    </source>
</reference>
<dbReference type="AlphaFoldDB" id="A4WTA7"/>
<protein>
    <submittedName>
        <fullName evidence="1">Phage Gp37Gp68 family protein</fullName>
    </submittedName>
</protein>
<dbReference type="HOGENOM" id="CLU_054184_0_0_5"/>
<accession>A4WTA7</accession>
<name>A4WTA7_CERS5</name>
<dbReference type="STRING" id="349102.Rsph17025_1728"/>
<evidence type="ECO:0000313" key="1">
    <source>
        <dbReference type="EMBL" id="ABP70621.1"/>
    </source>
</evidence>
<sequence length="396" mass="44206">MAENSAIEWTDATWSPITGCTLASPGCQHCYAADLAATRLSSHPSRAGLTKRNAAGVAAWTGEVRLNEQWLDQPLRWRRPRRIFVCAHADLFHEAVPDEWIDRVFAVMALAPQHTFQVLTKRAARMREYVSKLDIYDLEETDEWRDADYRVACDDDPNGSPAWHAKTAALEDALSATRAVLEAGKPLPNVWLGVSAEDQQRADERIPDLLATPAAVRFGSFEPLLGPLELTRIKPKIFAATVNALTGRWQWDEGPSRKESAALDWIIVGGESGRHARPMHPDWVRSLRDQAQAAGVPFLFKQWGEWGAGSVKMSTGEPVFREFTDFQQWVNKASTWVNGGICLDARGRQCRIGADMMRARDEGAFPVTIMHRVGKARSGRLLDGRTWDEMPEVAHG</sequence>